<reference evidence="2 3" key="1">
    <citation type="journal article" date="2011" name="Proc. Natl. Acad. Sci. U.S.A.">
        <title>Comparative genomics of xylose-fermenting fungi for enhanced biofuel production.</title>
        <authorList>
            <person name="Wohlbach D.J."/>
            <person name="Kuo A."/>
            <person name="Sato T.K."/>
            <person name="Potts K.M."/>
            <person name="Salamov A.A."/>
            <person name="LaButti K.M."/>
            <person name="Sun H."/>
            <person name="Clum A."/>
            <person name="Pangilinan J.L."/>
            <person name="Lindquist E.A."/>
            <person name="Lucas S."/>
            <person name="Lapidus A."/>
            <person name="Jin M."/>
            <person name="Gunawan C."/>
            <person name="Balan V."/>
            <person name="Dale B.E."/>
            <person name="Jeffries T.W."/>
            <person name="Zinkel R."/>
            <person name="Barry K.W."/>
            <person name="Grigoriev I.V."/>
            <person name="Gasch A.P."/>
        </authorList>
    </citation>
    <scope>NUCLEOTIDE SEQUENCE [LARGE SCALE GENOMIC DNA]</scope>
    <source>
        <strain evidence="3">ATCC 10573 / BCRC 21748 / CBS 615 / JCM 9827 / NBRC 10315 / NRRL Y-1498 / VKM Y-70</strain>
    </source>
</reference>
<evidence type="ECO:0000256" key="1">
    <source>
        <dbReference type="SAM" id="MobiDB-lite"/>
    </source>
</evidence>
<evidence type="ECO:0000313" key="3">
    <source>
        <dbReference type="Proteomes" id="UP000000707"/>
    </source>
</evidence>
<dbReference type="HOGENOM" id="CLU_1061727_0_0_1"/>
<accession>G3B6I1</accession>
<dbReference type="eggNOG" id="ENOG502SD6I">
    <property type="taxonomic scope" value="Eukaryota"/>
</dbReference>
<feature type="region of interest" description="Disordered" evidence="1">
    <location>
        <begin position="174"/>
        <end position="206"/>
    </location>
</feature>
<dbReference type="OrthoDB" id="4337792at2759"/>
<evidence type="ECO:0000313" key="2">
    <source>
        <dbReference type="EMBL" id="EGV63473.1"/>
    </source>
</evidence>
<organism evidence="3">
    <name type="scientific">Candida tenuis (strain ATCC 10573 / BCRC 21748 / CBS 615 / JCM 9827 / NBRC 10315 / NRRL Y-1498 / VKM Y-70)</name>
    <name type="common">Yeast</name>
    <name type="synonym">Yamadazyma tenuis</name>
    <dbReference type="NCBI Taxonomy" id="590646"/>
    <lineage>
        <taxon>Eukaryota</taxon>
        <taxon>Fungi</taxon>
        <taxon>Dikarya</taxon>
        <taxon>Ascomycota</taxon>
        <taxon>Saccharomycotina</taxon>
        <taxon>Pichiomycetes</taxon>
        <taxon>Debaryomycetaceae</taxon>
        <taxon>Yamadazyma</taxon>
    </lineage>
</organism>
<gene>
    <name evidence="2" type="ORF">CANTEDRAFT_114787</name>
</gene>
<dbReference type="EMBL" id="GL996524">
    <property type="protein sequence ID" value="EGV63473.1"/>
    <property type="molecule type" value="Genomic_DNA"/>
</dbReference>
<sequence>MSYVFDNSVELFGKNYDYVLTAANERYMIKTHSFLTSFFIRLIHQKQLLTFKTFEPDSAERLQAINQLFNLILVEAELFVGNFRLLSLRYVNSYKIYVLTYYVLKQCMQNAEVFFAYALSDVSTILDTTNMLQYFSASEIKYLCKLCEEFRFAKDNQHRQRRANEMFNMNFQHGGTFEDEDLKDKPTEEEAISPSDNRGGDVNGMEKDVSSVLRGQTDTPMGGLDSVLSSMNFGSFSDANFKSDDFMKFFELYGDPSNPHLE</sequence>
<keyword evidence="3" id="KW-1185">Reference proteome</keyword>
<protein>
    <submittedName>
        <fullName evidence="2">Uncharacterized protein</fullName>
    </submittedName>
</protein>
<name>G3B6I1_CANTC</name>
<dbReference type="AlphaFoldDB" id="G3B6I1"/>
<dbReference type="Proteomes" id="UP000000707">
    <property type="component" value="Unassembled WGS sequence"/>
</dbReference>
<proteinExistence type="predicted"/>